<reference evidence="2 3" key="1">
    <citation type="submission" date="2024-09" db="EMBL/GenBank/DDBJ databases">
        <title>Novel species of the genus Pelomonas and Roseateles isolated from streams.</title>
        <authorList>
            <person name="Lu H."/>
        </authorList>
    </citation>
    <scope>NUCLEOTIDE SEQUENCE [LARGE SCALE GENOMIC DNA]</scope>
    <source>
        <strain evidence="2 3">BYS96W</strain>
    </source>
</reference>
<organism evidence="2 3">
    <name type="scientific">Pelomonas nitida</name>
    <dbReference type="NCBI Taxonomy" id="3299027"/>
    <lineage>
        <taxon>Bacteria</taxon>
        <taxon>Pseudomonadati</taxon>
        <taxon>Pseudomonadota</taxon>
        <taxon>Betaproteobacteria</taxon>
        <taxon>Burkholderiales</taxon>
        <taxon>Sphaerotilaceae</taxon>
        <taxon>Roseateles</taxon>
    </lineage>
</organism>
<keyword evidence="3" id="KW-1185">Reference proteome</keyword>
<evidence type="ECO:0000313" key="2">
    <source>
        <dbReference type="EMBL" id="MFG6456446.1"/>
    </source>
</evidence>
<dbReference type="EMBL" id="JBIGIA010000004">
    <property type="protein sequence ID" value="MFG6456446.1"/>
    <property type="molecule type" value="Genomic_DNA"/>
</dbReference>
<proteinExistence type="predicted"/>
<gene>
    <name evidence="2" type="ORF">ACG00X_06340</name>
</gene>
<dbReference type="RefSeq" id="WP_394487194.1">
    <property type="nucleotide sequence ID" value="NZ_JBIGIA010000004.1"/>
</dbReference>
<sequence length="96" mass="10697">MQLDLNNVDSIVAWWRVWPGRHDSYLDYKAKASPEFAHSIGAARRLIAADPDLQRLRRQSAQERRRQRMAEMAREDELPGAAAAWAAPGTGAASPA</sequence>
<protein>
    <submittedName>
        <fullName evidence="2">Uncharacterized protein</fullName>
    </submittedName>
</protein>
<feature type="compositionally biased region" description="Low complexity" evidence="1">
    <location>
        <begin position="79"/>
        <end position="96"/>
    </location>
</feature>
<feature type="compositionally biased region" description="Basic and acidic residues" evidence="1">
    <location>
        <begin position="58"/>
        <end position="77"/>
    </location>
</feature>
<dbReference type="Proteomes" id="UP001606305">
    <property type="component" value="Unassembled WGS sequence"/>
</dbReference>
<evidence type="ECO:0000313" key="3">
    <source>
        <dbReference type="Proteomes" id="UP001606305"/>
    </source>
</evidence>
<name>A0ABW7G3G7_9BURK</name>
<feature type="region of interest" description="Disordered" evidence="1">
    <location>
        <begin position="58"/>
        <end position="96"/>
    </location>
</feature>
<evidence type="ECO:0000256" key="1">
    <source>
        <dbReference type="SAM" id="MobiDB-lite"/>
    </source>
</evidence>
<accession>A0ABW7G3G7</accession>
<comment type="caution">
    <text evidence="2">The sequence shown here is derived from an EMBL/GenBank/DDBJ whole genome shotgun (WGS) entry which is preliminary data.</text>
</comment>